<dbReference type="NCBIfam" id="TIGR00418">
    <property type="entry name" value="thrS"/>
    <property type="match status" value="1"/>
</dbReference>
<comment type="caution">
    <text evidence="12">Lacks conserved residue(s) required for the propagation of feature annotation.</text>
</comment>
<evidence type="ECO:0000256" key="12">
    <source>
        <dbReference type="HAMAP-Rule" id="MF_00184"/>
    </source>
</evidence>
<dbReference type="FunFam" id="3.30.930.10:FF:000002">
    <property type="entry name" value="Threonine--tRNA ligase"/>
    <property type="match status" value="1"/>
</dbReference>
<evidence type="ECO:0000256" key="11">
    <source>
        <dbReference type="ARBA" id="ARBA00049515"/>
    </source>
</evidence>
<dbReference type="AlphaFoldDB" id="A0A1G2CX09"/>
<comment type="subcellular location">
    <subcellularLocation>
        <location evidence="12">Cytoplasm</location>
    </subcellularLocation>
</comment>
<keyword evidence="6 12" id="KW-0862">Zinc</keyword>
<dbReference type="GO" id="GO:0046872">
    <property type="term" value="F:metal ion binding"/>
    <property type="evidence" value="ECO:0007669"/>
    <property type="project" value="UniProtKB-KW"/>
</dbReference>
<dbReference type="FunFam" id="3.40.50.800:FF:000001">
    <property type="entry name" value="Threonine--tRNA ligase"/>
    <property type="match status" value="1"/>
</dbReference>
<keyword evidence="12" id="KW-0963">Cytoplasm</keyword>
<dbReference type="CDD" id="cd00771">
    <property type="entry name" value="ThrRS_core"/>
    <property type="match status" value="1"/>
</dbReference>
<accession>A0A1G2CX09</accession>
<keyword evidence="8 12" id="KW-0694">RNA-binding</keyword>
<dbReference type="InterPro" id="IPR012947">
    <property type="entry name" value="tRNA_SAD"/>
</dbReference>
<comment type="catalytic activity">
    <reaction evidence="11 12">
        <text>tRNA(Thr) + L-threonine + ATP = L-threonyl-tRNA(Thr) + AMP + diphosphate + H(+)</text>
        <dbReference type="Rhea" id="RHEA:24624"/>
        <dbReference type="Rhea" id="RHEA-COMP:9670"/>
        <dbReference type="Rhea" id="RHEA-COMP:9704"/>
        <dbReference type="ChEBI" id="CHEBI:15378"/>
        <dbReference type="ChEBI" id="CHEBI:30616"/>
        <dbReference type="ChEBI" id="CHEBI:33019"/>
        <dbReference type="ChEBI" id="CHEBI:57926"/>
        <dbReference type="ChEBI" id="CHEBI:78442"/>
        <dbReference type="ChEBI" id="CHEBI:78534"/>
        <dbReference type="ChEBI" id="CHEBI:456215"/>
        <dbReference type="EC" id="6.1.1.3"/>
    </reaction>
</comment>
<comment type="subunit">
    <text evidence="12">Homodimer.</text>
</comment>
<dbReference type="GO" id="GO:0005524">
    <property type="term" value="F:ATP binding"/>
    <property type="evidence" value="ECO:0007669"/>
    <property type="project" value="UniProtKB-UniRule"/>
</dbReference>
<dbReference type="GO" id="GO:0006435">
    <property type="term" value="P:threonyl-tRNA aminoacylation"/>
    <property type="evidence" value="ECO:0007669"/>
    <property type="project" value="UniProtKB-UniRule"/>
</dbReference>
<evidence type="ECO:0000256" key="7">
    <source>
        <dbReference type="ARBA" id="ARBA00022840"/>
    </source>
</evidence>
<dbReference type="InterPro" id="IPR004154">
    <property type="entry name" value="Anticodon-bd"/>
</dbReference>
<keyword evidence="7 12" id="KW-0067">ATP-binding</keyword>
<keyword evidence="10 12" id="KW-0030">Aminoacyl-tRNA synthetase</keyword>
<dbReference type="PANTHER" id="PTHR11451:SF44">
    <property type="entry name" value="THREONINE--TRNA LIGASE, CHLOROPLASTIC_MITOCHONDRIAL 2"/>
    <property type="match status" value="1"/>
</dbReference>
<dbReference type="Pfam" id="PF00587">
    <property type="entry name" value="tRNA-synt_2b"/>
    <property type="match status" value="1"/>
</dbReference>
<evidence type="ECO:0000256" key="2">
    <source>
        <dbReference type="ARBA" id="ARBA00022555"/>
    </source>
</evidence>
<name>A0A1G2CX09_9BACT</name>
<evidence type="ECO:0000256" key="1">
    <source>
        <dbReference type="ARBA" id="ARBA00008226"/>
    </source>
</evidence>
<dbReference type="SUPFAM" id="SSF55186">
    <property type="entry name" value="ThrRS/AlaRS common domain"/>
    <property type="match status" value="1"/>
</dbReference>
<dbReference type="PROSITE" id="PS50862">
    <property type="entry name" value="AA_TRNA_LIGASE_II"/>
    <property type="match status" value="1"/>
</dbReference>
<evidence type="ECO:0000256" key="4">
    <source>
        <dbReference type="ARBA" id="ARBA00022723"/>
    </source>
</evidence>
<dbReference type="EC" id="6.1.1.3" evidence="12"/>
<protein>
    <recommendedName>
        <fullName evidence="12">Threonine--tRNA ligase</fullName>
        <ecNumber evidence="12">6.1.1.3</ecNumber>
    </recommendedName>
    <alternativeName>
        <fullName evidence="12">Threonyl-tRNA synthetase</fullName>
        <shortName evidence="12">ThrRS</shortName>
    </alternativeName>
</protein>
<evidence type="ECO:0000256" key="8">
    <source>
        <dbReference type="ARBA" id="ARBA00022884"/>
    </source>
</evidence>
<evidence type="ECO:0000259" key="13">
    <source>
        <dbReference type="PROSITE" id="PS50862"/>
    </source>
</evidence>
<comment type="similarity">
    <text evidence="1 12">Belongs to the class-II aminoacyl-tRNA synthetase family.</text>
</comment>
<proteinExistence type="inferred from homology"/>
<keyword evidence="9 12" id="KW-0648">Protein biosynthesis</keyword>
<dbReference type="Gene3D" id="3.30.980.10">
    <property type="entry name" value="Threonyl-trna Synthetase, Chain A, domain 2"/>
    <property type="match status" value="1"/>
</dbReference>
<evidence type="ECO:0000256" key="10">
    <source>
        <dbReference type="ARBA" id="ARBA00023146"/>
    </source>
</evidence>
<comment type="cofactor">
    <cofactor evidence="12">
        <name>Zn(2+)</name>
        <dbReference type="ChEBI" id="CHEBI:29105"/>
    </cofactor>
    <text evidence="12">Binds 1 zinc ion per subunit.</text>
</comment>
<dbReference type="InterPro" id="IPR036621">
    <property type="entry name" value="Anticodon-bd_dom_sf"/>
</dbReference>
<dbReference type="InterPro" id="IPR006195">
    <property type="entry name" value="aa-tRNA-synth_II"/>
</dbReference>
<dbReference type="GO" id="GO:0005737">
    <property type="term" value="C:cytoplasm"/>
    <property type="evidence" value="ECO:0007669"/>
    <property type="project" value="UniProtKB-SubCell"/>
</dbReference>
<dbReference type="PANTHER" id="PTHR11451">
    <property type="entry name" value="THREONINE-TRNA LIGASE"/>
    <property type="match status" value="1"/>
</dbReference>
<dbReference type="Pfam" id="PF03129">
    <property type="entry name" value="HGTP_anticodon"/>
    <property type="match status" value="1"/>
</dbReference>
<keyword evidence="2 12" id="KW-0820">tRNA-binding</keyword>
<dbReference type="Gene3D" id="3.30.930.10">
    <property type="entry name" value="Bira Bifunctional Protein, Domain 2"/>
    <property type="match status" value="1"/>
</dbReference>
<dbReference type="Proteomes" id="UP000177122">
    <property type="component" value="Unassembled WGS sequence"/>
</dbReference>
<dbReference type="SUPFAM" id="SSF55681">
    <property type="entry name" value="Class II aaRS and biotin synthetases"/>
    <property type="match status" value="1"/>
</dbReference>
<dbReference type="HAMAP" id="MF_00184">
    <property type="entry name" value="Thr_tRNA_synth"/>
    <property type="match status" value="1"/>
</dbReference>
<dbReference type="Pfam" id="PF07973">
    <property type="entry name" value="tRNA_SAD"/>
    <property type="match status" value="1"/>
</dbReference>
<gene>
    <name evidence="12" type="primary">thrS</name>
    <name evidence="14" type="ORF">A2845_03775</name>
</gene>
<evidence type="ECO:0000256" key="3">
    <source>
        <dbReference type="ARBA" id="ARBA00022598"/>
    </source>
</evidence>
<dbReference type="GO" id="GO:0004829">
    <property type="term" value="F:threonine-tRNA ligase activity"/>
    <property type="evidence" value="ECO:0007669"/>
    <property type="project" value="UniProtKB-UniRule"/>
</dbReference>
<dbReference type="InterPro" id="IPR018163">
    <property type="entry name" value="Thr/Ala-tRNA-synth_IIc_edit"/>
</dbReference>
<dbReference type="InterPro" id="IPR045864">
    <property type="entry name" value="aa-tRNA-synth_II/BPL/LPL"/>
</dbReference>
<dbReference type="InterPro" id="IPR002320">
    <property type="entry name" value="Thr-tRNA-ligase_IIa"/>
</dbReference>
<sequence length="582" mass="66020">MDNGEKLHNIRHTFAHLLAMAAIEFDPNVKLGIGPVTDDGFYYDLAFTKTPTPEDLKGFEKSMRKFINQKLPMTGKEISLAEGQKLFAAQPFKLELLEQYAGEDKALTAYTLGDFTDLCKGGHVKDTSEVDAGAFALTRIAGAYWRGDQKNAMLTRIYGYAFETKVELNAYETMLEEAKKRDHRKLGKELGLFVFSDLVGAGLPLWTPKGTILRELLNDYVWSMRKKKGYQKVTIPHITKKELYQTSGHWAKYADDLFKITTREDREYAMKPMNCPHHTQIFDAFPKSYRDMPQRYAETTMVYRDEQSGELSGLSRVLAITQDDAHVFCREIQIEEEIFAIWDIIDQFYGTFGFTNLQVRFSRHDPEHFDKYLGTTDVWKKAEDAILSLMKKRGVEKYIDGKGEAAIYGPKIDFIAKDSIGRTQQIATIQLDFNQPKNFNLTCTNEKGEKETVVMIHCAIMGSIERFLSVIIEHLAGNFPLWLSPTQVAIVPITEAHHAFAKEVAAMLEAKDIRVSLALESESLGKKIRAAKVEKTPYTLVIGDAEVAGRKVTLESRNEGKVGECTLDELLAKLTEEIRLKK</sequence>
<organism evidence="14 15">
    <name type="scientific">Candidatus Lloydbacteria bacterium RIFCSPHIGHO2_01_FULL_49_22</name>
    <dbReference type="NCBI Taxonomy" id="1798658"/>
    <lineage>
        <taxon>Bacteria</taxon>
        <taxon>Candidatus Lloydiibacteriota</taxon>
    </lineage>
</organism>
<evidence type="ECO:0000313" key="14">
    <source>
        <dbReference type="EMBL" id="OGZ05894.1"/>
    </source>
</evidence>
<evidence type="ECO:0000256" key="9">
    <source>
        <dbReference type="ARBA" id="ARBA00022917"/>
    </source>
</evidence>
<dbReference type="GO" id="GO:0000049">
    <property type="term" value="F:tRNA binding"/>
    <property type="evidence" value="ECO:0007669"/>
    <property type="project" value="UniProtKB-KW"/>
</dbReference>
<feature type="binding site" evidence="12">
    <location>
        <position position="326"/>
    </location>
    <ligand>
        <name>Zn(2+)</name>
        <dbReference type="ChEBI" id="CHEBI:29105"/>
        <note>catalytic</note>
    </ligand>
</feature>
<feature type="binding site" evidence="12">
    <location>
        <position position="275"/>
    </location>
    <ligand>
        <name>Zn(2+)</name>
        <dbReference type="ChEBI" id="CHEBI:29105"/>
        <note>catalytic</note>
    </ligand>
</feature>
<dbReference type="InterPro" id="IPR033728">
    <property type="entry name" value="ThrRS_core"/>
</dbReference>
<evidence type="ECO:0000256" key="5">
    <source>
        <dbReference type="ARBA" id="ARBA00022741"/>
    </source>
</evidence>
<dbReference type="Gene3D" id="3.30.54.20">
    <property type="match status" value="1"/>
</dbReference>
<keyword evidence="4 12" id="KW-0479">Metal-binding</keyword>
<dbReference type="InterPro" id="IPR002314">
    <property type="entry name" value="aa-tRNA-synt_IIb"/>
</dbReference>
<dbReference type="Gene3D" id="3.40.50.800">
    <property type="entry name" value="Anticodon-binding domain"/>
    <property type="match status" value="1"/>
</dbReference>
<dbReference type="SMART" id="SM00863">
    <property type="entry name" value="tRNA_SAD"/>
    <property type="match status" value="1"/>
</dbReference>
<reference evidence="14 15" key="1">
    <citation type="journal article" date="2016" name="Nat. Commun.">
        <title>Thousands of microbial genomes shed light on interconnected biogeochemical processes in an aquifer system.</title>
        <authorList>
            <person name="Anantharaman K."/>
            <person name="Brown C.T."/>
            <person name="Hug L.A."/>
            <person name="Sharon I."/>
            <person name="Castelle C.J."/>
            <person name="Probst A.J."/>
            <person name="Thomas B.C."/>
            <person name="Singh A."/>
            <person name="Wilkins M.J."/>
            <person name="Karaoz U."/>
            <person name="Brodie E.L."/>
            <person name="Williams K.H."/>
            <person name="Hubbard S.S."/>
            <person name="Banfield J.F."/>
        </authorList>
    </citation>
    <scope>NUCLEOTIDE SEQUENCE [LARGE SCALE GENOMIC DNA]</scope>
</reference>
<dbReference type="InterPro" id="IPR047246">
    <property type="entry name" value="ThrRS_anticodon"/>
</dbReference>
<keyword evidence="3 12" id="KW-0436">Ligase</keyword>
<evidence type="ECO:0000313" key="15">
    <source>
        <dbReference type="Proteomes" id="UP000177122"/>
    </source>
</evidence>
<evidence type="ECO:0000256" key="6">
    <source>
        <dbReference type="ARBA" id="ARBA00022833"/>
    </source>
</evidence>
<feature type="binding site" evidence="12">
    <location>
        <position position="457"/>
    </location>
    <ligand>
        <name>Zn(2+)</name>
        <dbReference type="ChEBI" id="CHEBI:29105"/>
        <note>catalytic</note>
    </ligand>
</feature>
<comment type="caution">
    <text evidence="14">The sequence shown here is derived from an EMBL/GenBank/DDBJ whole genome shotgun (WGS) entry which is preliminary data.</text>
</comment>
<dbReference type="CDD" id="cd00860">
    <property type="entry name" value="ThrRS_anticodon"/>
    <property type="match status" value="1"/>
</dbReference>
<feature type="domain" description="Aminoacyl-transfer RNA synthetases class-II family profile" evidence="13">
    <location>
        <begin position="213"/>
        <end position="480"/>
    </location>
</feature>
<dbReference type="SUPFAM" id="SSF52954">
    <property type="entry name" value="Class II aaRS ABD-related"/>
    <property type="match status" value="1"/>
</dbReference>
<dbReference type="PRINTS" id="PR01047">
    <property type="entry name" value="TRNASYNTHTHR"/>
</dbReference>
<keyword evidence="5 12" id="KW-0547">Nucleotide-binding</keyword>
<dbReference type="EMBL" id="MHLI01000006">
    <property type="protein sequence ID" value="OGZ05894.1"/>
    <property type="molecule type" value="Genomic_DNA"/>
</dbReference>